<evidence type="ECO:0000313" key="1">
    <source>
        <dbReference type="EMBL" id="MBR8130056.1"/>
    </source>
</evidence>
<gene>
    <name evidence="1" type="ORF">KDW93_13885</name>
</gene>
<sequence length="75" mass="8307">MNSSSGAQAADICVSRGPRAEYFELTRIISRNLEAGRAMQNMHAQNVGSRRFRIITARLADDFDLNPIVSVGHFV</sequence>
<dbReference type="AlphaFoldDB" id="A0AA41JJP9"/>
<proteinExistence type="predicted"/>
<dbReference type="EMBL" id="JAGSVG010000010">
    <property type="protein sequence ID" value="MBR8130056.1"/>
    <property type="molecule type" value="Genomic_DNA"/>
</dbReference>
<dbReference type="Proteomes" id="UP000682266">
    <property type="component" value="Unassembled WGS sequence"/>
</dbReference>
<organism evidence="1 2">
    <name type="scientific">Burkholderia ambifaria</name>
    <dbReference type="NCBI Taxonomy" id="152480"/>
    <lineage>
        <taxon>Bacteria</taxon>
        <taxon>Pseudomonadati</taxon>
        <taxon>Pseudomonadota</taxon>
        <taxon>Betaproteobacteria</taxon>
        <taxon>Burkholderiales</taxon>
        <taxon>Burkholderiaceae</taxon>
        <taxon>Burkholderia</taxon>
        <taxon>Burkholderia cepacia complex</taxon>
    </lineage>
</organism>
<evidence type="ECO:0000313" key="2">
    <source>
        <dbReference type="Proteomes" id="UP000682266"/>
    </source>
</evidence>
<dbReference type="RefSeq" id="WP_146124558.1">
    <property type="nucleotide sequence ID" value="NZ_CADERF010000004.1"/>
</dbReference>
<reference evidence="1" key="1">
    <citation type="submission" date="2021-04" db="EMBL/GenBank/DDBJ databases">
        <title>A collection of bacterial strains from the Burkholderia cepacia Research Laboratory and Repository.</title>
        <authorList>
            <person name="Lipuma J."/>
            <person name="Spilker T."/>
        </authorList>
    </citation>
    <scope>NUCLEOTIDE SEQUENCE</scope>
    <source>
        <strain evidence="1">AU36012</strain>
    </source>
</reference>
<name>A0AA41JJP9_9BURK</name>
<accession>A0AA41JJP9</accession>
<protein>
    <submittedName>
        <fullName evidence="1">Uncharacterized protein</fullName>
    </submittedName>
</protein>
<comment type="caution">
    <text evidence="1">The sequence shown here is derived from an EMBL/GenBank/DDBJ whole genome shotgun (WGS) entry which is preliminary data.</text>
</comment>